<evidence type="ECO:0000313" key="2">
    <source>
        <dbReference type="EMBL" id="MBO2445815.1"/>
    </source>
</evidence>
<dbReference type="Proteomes" id="UP000669179">
    <property type="component" value="Unassembled WGS sequence"/>
</dbReference>
<dbReference type="Pfam" id="PF11716">
    <property type="entry name" value="MDMPI_N"/>
    <property type="match status" value="1"/>
</dbReference>
<feature type="domain" description="Mycothiol-dependent maleylpyruvate isomerase metal-binding" evidence="1">
    <location>
        <begin position="7"/>
        <end position="128"/>
    </location>
</feature>
<reference evidence="2" key="1">
    <citation type="submission" date="2021-03" db="EMBL/GenBank/DDBJ databases">
        <authorList>
            <person name="Kanchanasin P."/>
            <person name="Saeng-In P."/>
            <person name="Phongsopitanun W."/>
            <person name="Yuki M."/>
            <person name="Kudo T."/>
            <person name="Ohkuma M."/>
            <person name="Tanasupawat S."/>
        </authorList>
    </citation>
    <scope>NUCLEOTIDE SEQUENCE</scope>
    <source>
        <strain evidence="2">GKU 128</strain>
    </source>
</reference>
<comment type="caution">
    <text evidence="2">The sequence shown here is derived from an EMBL/GenBank/DDBJ whole genome shotgun (WGS) entry which is preliminary data.</text>
</comment>
<dbReference type="RefSeq" id="WP_208253407.1">
    <property type="nucleotide sequence ID" value="NZ_JAGEOJ010000001.1"/>
</dbReference>
<organism evidence="2 3">
    <name type="scientific">Actinomadura barringtoniae</name>
    <dbReference type="NCBI Taxonomy" id="1427535"/>
    <lineage>
        <taxon>Bacteria</taxon>
        <taxon>Bacillati</taxon>
        <taxon>Actinomycetota</taxon>
        <taxon>Actinomycetes</taxon>
        <taxon>Streptosporangiales</taxon>
        <taxon>Thermomonosporaceae</taxon>
        <taxon>Actinomadura</taxon>
    </lineage>
</organism>
<dbReference type="InterPro" id="IPR017517">
    <property type="entry name" value="Maleyloyr_isom"/>
</dbReference>
<sequence>MNPDLGSATRTLAELVAAVTDEQLALSTPCPAYTVADLLDHVDGVTLAFRMAAEKTFAPGSPPPEVDASRLGDDWRTRIPERLAALAEAWRKPDAWEGMTEAGNVTLPGAVGGRVALNEVVVHGWDIARAIGADYRVDDATAEACLAFIVPATADSDPGPDGAFGPPVEVAADAPVLDRLVGANGRDPDWQR</sequence>
<evidence type="ECO:0000313" key="3">
    <source>
        <dbReference type="Proteomes" id="UP000669179"/>
    </source>
</evidence>
<dbReference type="InterPro" id="IPR017520">
    <property type="entry name" value="CHP03086"/>
</dbReference>
<accession>A0A939P650</accession>
<proteinExistence type="predicted"/>
<gene>
    <name evidence="2" type="ORF">J4573_01810</name>
</gene>
<dbReference type="InterPro" id="IPR024344">
    <property type="entry name" value="MDMPI_metal-binding"/>
</dbReference>
<keyword evidence="3" id="KW-1185">Reference proteome</keyword>
<dbReference type="NCBIfam" id="TIGR03083">
    <property type="entry name" value="maleylpyruvate isomerase family mycothiol-dependent enzyme"/>
    <property type="match status" value="1"/>
</dbReference>
<dbReference type="NCBIfam" id="TIGR03086">
    <property type="entry name" value="TIGR03086 family metal-binding protein"/>
    <property type="match status" value="1"/>
</dbReference>
<name>A0A939P650_9ACTN</name>
<dbReference type="Gene3D" id="1.20.120.450">
    <property type="entry name" value="dinb family like domain"/>
    <property type="match status" value="1"/>
</dbReference>
<dbReference type="EMBL" id="JAGEOJ010000001">
    <property type="protein sequence ID" value="MBO2445815.1"/>
    <property type="molecule type" value="Genomic_DNA"/>
</dbReference>
<dbReference type="InterPro" id="IPR034660">
    <property type="entry name" value="DinB/YfiT-like"/>
</dbReference>
<evidence type="ECO:0000259" key="1">
    <source>
        <dbReference type="Pfam" id="PF11716"/>
    </source>
</evidence>
<dbReference type="SUPFAM" id="SSF109854">
    <property type="entry name" value="DinB/YfiT-like putative metalloenzymes"/>
    <property type="match status" value="1"/>
</dbReference>
<dbReference type="AlphaFoldDB" id="A0A939P650"/>
<dbReference type="GO" id="GO:0046872">
    <property type="term" value="F:metal ion binding"/>
    <property type="evidence" value="ECO:0007669"/>
    <property type="project" value="InterPro"/>
</dbReference>
<protein>
    <submittedName>
        <fullName evidence="2">TIGR03086 family protein</fullName>
    </submittedName>
</protein>